<dbReference type="Proteomes" id="UP000014254">
    <property type="component" value="Unassembled WGS sequence"/>
</dbReference>
<gene>
    <name evidence="1" type="ORF">HMPREF1544_03401</name>
</gene>
<reference evidence="2" key="1">
    <citation type="submission" date="2013-05" db="EMBL/GenBank/DDBJ databases">
        <title>The Genome sequence of Mucor circinelloides f. circinelloides 1006PhL.</title>
        <authorList>
            <consortium name="The Broad Institute Genomics Platform"/>
            <person name="Cuomo C."/>
            <person name="Earl A."/>
            <person name="Findley K."/>
            <person name="Lee S.C."/>
            <person name="Walker B."/>
            <person name="Young S."/>
            <person name="Zeng Q."/>
            <person name="Gargeya S."/>
            <person name="Fitzgerald M."/>
            <person name="Haas B."/>
            <person name="Abouelleil A."/>
            <person name="Allen A.W."/>
            <person name="Alvarado L."/>
            <person name="Arachchi H.M."/>
            <person name="Berlin A.M."/>
            <person name="Chapman S.B."/>
            <person name="Gainer-Dewar J."/>
            <person name="Goldberg J."/>
            <person name="Griggs A."/>
            <person name="Gujja S."/>
            <person name="Hansen M."/>
            <person name="Howarth C."/>
            <person name="Imamovic A."/>
            <person name="Ireland A."/>
            <person name="Larimer J."/>
            <person name="McCowan C."/>
            <person name="Murphy C."/>
            <person name="Pearson M."/>
            <person name="Poon T.W."/>
            <person name="Priest M."/>
            <person name="Roberts A."/>
            <person name="Saif S."/>
            <person name="Shea T."/>
            <person name="Sisk P."/>
            <person name="Sykes S."/>
            <person name="Wortman J."/>
            <person name="Nusbaum C."/>
            <person name="Birren B."/>
        </authorList>
    </citation>
    <scope>NUCLEOTIDE SEQUENCE [LARGE SCALE GENOMIC DNA]</scope>
    <source>
        <strain evidence="2">1006PhL</strain>
    </source>
</reference>
<evidence type="ECO:0000313" key="1">
    <source>
        <dbReference type="EMBL" id="EPB89738.1"/>
    </source>
</evidence>
<evidence type="ECO:0000313" key="2">
    <source>
        <dbReference type="Proteomes" id="UP000014254"/>
    </source>
</evidence>
<proteinExistence type="predicted"/>
<keyword evidence="2" id="KW-1185">Reference proteome</keyword>
<organism evidence="1 2">
    <name type="scientific">Mucor circinelloides f. circinelloides (strain 1006PhL)</name>
    <name type="common">Mucormycosis agent</name>
    <name type="synonym">Calyptromyces circinelloides</name>
    <dbReference type="NCBI Taxonomy" id="1220926"/>
    <lineage>
        <taxon>Eukaryota</taxon>
        <taxon>Fungi</taxon>
        <taxon>Fungi incertae sedis</taxon>
        <taxon>Mucoromycota</taxon>
        <taxon>Mucoromycotina</taxon>
        <taxon>Mucoromycetes</taxon>
        <taxon>Mucorales</taxon>
        <taxon>Mucorineae</taxon>
        <taxon>Mucoraceae</taxon>
        <taxon>Mucor</taxon>
    </lineage>
</organism>
<dbReference type="VEuPathDB" id="FungiDB:HMPREF1544_03401"/>
<sequence length="104" mass="12161">MFDPSLLMANSEQSYVVKFWSYLFEEYFGARRDIYLQWGDTTSKSCKQEDLRFCLDLRIIAFTGSQNVDVVNGEAAKMTATNEDKYYYDKRKAVLAAKNHLNYL</sequence>
<dbReference type="EMBL" id="KE123930">
    <property type="protein sequence ID" value="EPB89738.1"/>
    <property type="molecule type" value="Genomic_DNA"/>
</dbReference>
<name>S2K378_MUCC1</name>
<accession>S2K378</accession>
<dbReference type="InParanoid" id="S2K378"/>
<dbReference type="OrthoDB" id="2211768at2759"/>
<dbReference type="AlphaFoldDB" id="S2K378"/>
<protein>
    <submittedName>
        <fullName evidence="1">Uncharacterized protein</fullName>
    </submittedName>
</protein>